<dbReference type="Pfam" id="PF10975">
    <property type="entry name" value="DUF2802"/>
    <property type="match status" value="1"/>
</dbReference>
<proteinExistence type="predicted"/>
<evidence type="ECO:0008006" key="4">
    <source>
        <dbReference type="Google" id="ProtNLM"/>
    </source>
</evidence>
<comment type="caution">
    <text evidence="2">The sequence shown here is derived from an EMBL/GenBank/DDBJ whole genome shotgun (WGS) entry which is preliminary data.</text>
</comment>
<protein>
    <recommendedName>
        <fullName evidence="4">DUF2802 domain-containing protein</fullName>
    </recommendedName>
</protein>
<name>A0A1E3GUZ4_9GAMM</name>
<reference evidence="2 3" key="1">
    <citation type="submission" date="2016-07" db="EMBL/GenBank/DDBJ databases">
        <title>Draft Genome Sequence of Methylophaga muralis Bur 1.</title>
        <authorList>
            <person name="Vasilenko O.V."/>
            <person name="Doronina N.V."/>
            <person name="Shmareva M.N."/>
            <person name="Tarlachkov S.V."/>
            <person name="Mustakhimov I."/>
            <person name="Trotsenko Y.A."/>
        </authorList>
    </citation>
    <scope>NUCLEOTIDE SEQUENCE [LARGE SCALE GENOMIC DNA]</scope>
    <source>
        <strain evidence="2 3">Bur 1</strain>
    </source>
</reference>
<dbReference type="PATRIC" id="fig|291169.3.peg.409"/>
<dbReference type="EMBL" id="MCRI01000002">
    <property type="protein sequence ID" value="ODN67898.1"/>
    <property type="molecule type" value="Genomic_DNA"/>
</dbReference>
<keyword evidence="1" id="KW-0812">Transmembrane</keyword>
<evidence type="ECO:0000313" key="3">
    <source>
        <dbReference type="Proteomes" id="UP000094379"/>
    </source>
</evidence>
<keyword evidence="3" id="KW-1185">Reference proteome</keyword>
<organism evidence="2 3">
    <name type="scientific">Methylophaga muralis</name>
    <dbReference type="NCBI Taxonomy" id="291169"/>
    <lineage>
        <taxon>Bacteria</taxon>
        <taxon>Pseudomonadati</taxon>
        <taxon>Pseudomonadota</taxon>
        <taxon>Gammaproteobacteria</taxon>
        <taxon>Thiotrichales</taxon>
        <taxon>Piscirickettsiaceae</taxon>
        <taxon>Methylophaga</taxon>
    </lineage>
</organism>
<dbReference type="InterPro" id="IPR021244">
    <property type="entry name" value="DUF2802"/>
</dbReference>
<keyword evidence="1" id="KW-1133">Transmembrane helix</keyword>
<gene>
    <name evidence="2" type="ORF">A9E74_00404</name>
</gene>
<feature type="transmembrane region" description="Helical" evidence="1">
    <location>
        <begin position="6"/>
        <end position="25"/>
    </location>
</feature>
<dbReference type="Proteomes" id="UP000094379">
    <property type="component" value="Unassembled WGS sequence"/>
</dbReference>
<dbReference type="RefSeq" id="WP_069294991.1">
    <property type="nucleotide sequence ID" value="NZ_MCRI01000002.1"/>
</dbReference>
<dbReference type="AlphaFoldDB" id="A0A1E3GUZ4"/>
<accession>A0A1E3GUZ4</accession>
<dbReference type="STRING" id="291169.A9E74_00404"/>
<evidence type="ECO:0000313" key="2">
    <source>
        <dbReference type="EMBL" id="ODN67898.1"/>
    </source>
</evidence>
<keyword evidence="1" id="KW-0472">Membrane</keyword>
<sequence length="128" mass="14557">MILYSLYILIGLLGLVLLLTSYRFFRLSRAQASQITSLQQQLSALCSAAVGSDERIVRFEQALMKMREQQNTMDLGQPQQQSYEHAIRLARKGVDINQLIDNCNLSEEEALLITRLHGAQRHSVTDLH</sequence>
<evidence type="ECO:0000256" key="1">
    <source>
        <dbReference type="SAM" id="Phobius"/>
    </source>
</evidence>